<keyword evidence="6 7" id="KW-0961">Cell wall biogenesis/degradation</keyword>
<keyword evidence="3" id="KW-0808">Transferase</keyword>
<dbReference type="Proteomes" id="UP000609172">
    <property type="component" value="Unassembled WGS sequence"/>
</dbReference>
<feature type="active site" description="Nucleophile" evidence="7">
    <location>
        <position position="456"/>
    </location>
</feature>
<name>A0A934UJU6_9FLAO</name>
<dbReference type="CDD" id="cd16913">
    <property type="entry name" value="YkuD_like"/>
    <property type="match status" value="1"/>
</dbReference>
<dbReference type="GO" id="GO:0004180">
    <property type="term" value="F:carboxypeptidase activity"/>
    <property type="evidence" value="ECO:0007669"/>
    <property type="project" value="UniProtKB-ARBA"/>
</dbReference>
<evidence type="ECO:0000256" key="7">
    <source>
        <dbReference type="PROSITE-ProRule" id="PRU01373"/>
    </source>
</evidence>
<reference evidence="9" key="1">
    <citation type="submission" date="2020-12" db="EMBL/GenBank/DDBJ databases">
        <title>Bacterial novel species Flavobacterium sp. SE-1-e isolated from soil.</title>
        <authorList>
            <person name="Jung H.-Y."/>
        </authorList>
    </citation>
    <scope>NUCLEOTIDE SEQUENCE</scope>
    <source>
        <strain evidence="9">SE-1-e</strain>
    </source>
</reference>
<keyword evidence="4 7" id="KW-0133">Cell shape</keyword>
<dbReference type="InterPro" id="IPR052905">
    <property type="entry name" value="LD-transpeptidase_YkuD-like"/>
</dbReference>
<protein>
    <submittedName>
        <fullName evidence="9">L,D-transpeptidase family protein</fullName>
    </submittedName>
</protein>
<organism evidence="9 10">
    <name type="scientific">Flavobacterium agrisoli</name>
    <dbReference type="NCBI Taxonomy" id="2793066"/>
    <lineage>
        <taxon>Bacteria</taxon>
        <taxon>Pseudomonadati</taxon>
        <taxon>Bacteroidota</taxon>
        <taxon>Flavobacteriia</taxon>
        <taxon>Flavobacteriales</taxon>
        <taxon>Flavobacteriaceae</taxon>
        <taxon>Flavobacterium</taxon>
    </lineage>
</organism>
<dbReference type="GO" id="GO:0016740">
    <property type="term" value="F:transferase activity"/>
    <property type="evidence" value="ECO:0007669"/>
    <property type="project" value="UniProtKB-KW"/>
</dbReference>
<sequence length="534" mass="62254">MVFFKRYIILLLLCFGCKKTAPNVVIEKTAIDSSKIPTPQIVKDDERTIPIDTSKLKSFHSQLLWNFYRSSNYETVWSSFKKRQFVLNQIQNSENYGLNASDYNFKKLQNLENNIVKLNDDELIQYDVMLTGSFQKFLNHLYKGKLNPKELYTDWDLKPKDFNVNQVLIDAFNKDDLNKALTESQPKTATYQQLLKALHIINTFPEDKTVRITGVEKIVLNDTTAELIKIKKKLQYWHDLSQQEPLNTIYSWETLDAVKKFQTRHGLHADGVIGKGTIWALNHSKEERRQQIIANLERWRWYNAVLENDYVIVNIPNYSLHVVEQNDTVLNRNVVVGSSNRKTPILSSTLKTIVFNPTWTVPPTIIKEDITAAMKKNRNYTAKKNITILNANGDTVAPANWNENNPLAYRYVQKPGKNNSLGLMKILFPNSHSVYLHDTNHRNLFGRQNRSLSSGCVRIENPLELAQHLLNDETKWSAEIIDSIIVSEKTKAIPITKKYDLFQWYWTAWSHNNQLQFRRDIYNLDAELYRKLRN</sequence>
<evidence type="ECO:0000256" key="4">
    <source>
        <dbReference type="ARBA" id="ARBA00022960"/>
    </source>
</evidence>
<evidence type="ECO:0000259" key="8">
    <source>
        <dbReference type="PROSITE" id="PS52029"/>
    </source>
</evidence>
<dbReference type="GO" id="GO:0008360">
    <property type="term" value="P:regulation of cell shape"/>
    <property type="evidence" value="ECO:0007669"/>
    <property type="project" value="UniProtKB-UniRule"/>
</dbReference>
<dbReference type="Gene3D" id="2.40.440.10">
    <property type="entry name" value="L,D-transpeptidase catalytic domain-like"/>
    <property type="match status" value="1"/>
</dbReference>
<dbReference type="SUPFAM" id="SSF47090">
    <property type="entry name" value="PGBD-like"/>
    <property type="match status" value="1"/>
</dbReference>
<comment type="similarity">
    <text evidence="2">Belongs to the YkuD family.</text>
</comment>
<evidence type="ECO:0000256" key="6">
    <source>
        <dbReference type="ARBA" id="ARBA00023316"/>
    </source>
</evidence>
<feature type="active site" description="Proton donor/acceptor" evidence="7">
    <location>
        <position position="437"/>
    </location>
</feature>
<dbReference type="RefSeq" id="WP_200106480.1">
    <property type="nucleotide sequence ID" value="NZ_JAEHFV010000004.1"/>
</dbReference>
<evidence type="ECO:0000313" key="9">
    <source>
        <dbReference type="EMBL" id="MBK0370351.1"/>
    </source>
</evidence>
<evidence type="ECO:0000256" key="5">
    <source>
        <dbReference type="ARBA" id="ARBA00022984"/>
    </source>
</evidence>
<dbReference type="PANTHER" id="PTHR41533">
    <property type="entry name" value="L,D-TRANSPEPTIDASE HI_1667-RELATED"/>
    <property type="match status" value="1"/>
</dbReference>
<dbReference type="InterPro" id="IPR005490">
    <property type="entry name" value="LD_TPept_cat_dom"/>
</dbReference>
<evidence type="ECO:0000256" key="2">
    <source>
        <dbReference type="ARBA" id="ARBA00005992"/>
    </source>
</evidence>
<dbReference type="EMBL" id="JAEHFV010000004">
    <property type="protein sequence ID" value="MBK0370351.1"/>
    <property type="molecule type" value="Genomic_DNA"/>
</dbReference>
<dbReference type="InterPro" id="IPR045380">
    <property type="entry name" value="LD_TPept_scaffold_dom"/>
</dbReference>
<keyword evidence="10" id="KW-1185">Reference proteome</keyword>
<evidence type="ECO:0000256" key="3">
    <source>
        <dbReference type="ARBA" id="ARBA00022679"/>
    </source>
</evidence>
<dbReference type="Pfam" id="PF01471">
    <property type="entry name" value="PG_binding_1"/>
    <property type="match status" value="1"/>
</dbReference>
<dbReference type="PANTHER" id="PTHR41533:SF2">
    <property type="entry name" value="BLR7131 PROTEIN"/>
    <property type="match status" value="1"/>
</dbReference>
<dbReference type="SUPFAM" id="SSF141523">
    <property type="entry name" value="L,D-transpeptidase catalytic domain-like"/>
    <property type="match status" value="1"/>
</dbReference>
<dbReference type="Pfam" id="PF03734">
    <property type="entry name" value="YkuD"/>
    <property type="match status" value="1"/>
</dbReference>
<dbReference type="GO" id="GO:0071555">
    <property type="term" value="P:cell wall organization"/>
    <property type="evidence" value="ECO:0007669"/>
    <property type="project" value="UniProtKB-UniRule"/>
</dbReference>
<dbReference type="InterPro" id="IPR002477">
    <property type="entry name" value="Peptidoglycan-bd-like"/>
</dbReference>
<dbReference type="PROSITE" id="PS52029">
    <property type="entry name" value="LD_TPASE"/>
    <property type="match status" value="1"/>
</dbReference>
<dbReference type="Pfam" id="PF20142">
    <property type="entry name" value="Scaffold"/>
    <property type="match status" value="1"/>
</dbReference>
<accession>A0A934UJU6</accession>
<comment type="caution">
    <text evidence="9">The sequence shown here is derived from an EMBL/GenBank/DDBJ whole genome shotgun (WGS) entry which is preliminary data.</text>
</comment>
<comment type="pathway">
    <text evidence="1 7">Cell wall biogenesis; peptidoglycan biosynthesis.</text>
</comment>
<gene>
    <name evidence="9" type="ORF">I5M07_10935</name>
</gene>
<feature type="domain" description="L,D-TPase catalytic" evidence="8">
    <location>
        <begin position="309"/>
        <end position="487"/>
    </location>
</feature>
<evidence type="ECO:0000313" key="10">
    <source>
        <dbReference type="Proteomes" id="UP000609172"/>
    </source>
</evidence>
<evidence type="ECO:0000256" key="1">
    <source>
        <dbReference type="ARBA" id="ARBA00004752"/>
    </source>
</evidence>
<dbReference type="InterPro" id="IPR036366">
    <property type="entry name" value="PGBDSf"/>
</dbReference>
<dbReference type="InterPro" id="IPR036365">
    <property type="entry name" value="PGBD-like_sf"/>
</dbReference>
<dbReference type="AlphaFoldDB" id="A0A934UJU6"/>
<dbReference type="GO" id="GO:0009252">
    <property type="term" value="P:peptidoglycan biosynthetic process"/>
    <property type="evidence" value="ECO:0007669"/>
    <property type="project" value="UniProtKB-KW"/>
</dbReference>
<dbReference type="InterPro" id="IPR038063">
    <property type="entry name" value="Transpep_catalytic_dom"/>
</dbReference>
<dbReference type="Gene3D" id="1.10.101.10">
    <property type="entry name" value="PGBD-like superfamily/PGBD"/>
    <property type="match status" value="1"/>
</dbReference>
<keyword evidence="5 7" id="KW-0573">Peptidoglycan synthesis</keyword>
<proteinExistence type="inferred from homology"/>